<dbReference type="OrthoDB" id="26401at2157"/>
<evidence type="ECO:0000256" key="2">
    <source>
        <dbReference type="ARBA" id="ARBA00022448"/>
    </source>
</evidence>
<feature type="transmembrane region" description="Helical" evidence="8">
    <location>
        <begin position="306"/>
        <end position="328"/>
    </location>
</feature>
<feature type="transmembrane region" description="Helical" evidence="8">
    <location>
        <begin position="111"/>
        <end position="134"/>
    </location>
</feature>
<evidence type="ECO:0000256" key="8">
    <source>
        <dbReference type="SAM" id="Phobius"/>
    </source>
</evidence>
<comment type="caution">
    <text evidence="9">The sequence shown here is derived from an EMBL/GenBank/DDBJ whole genome shotgun (WGS) entry which is preliminary data.</text>
</comment>
<evidence type="ECO:0000256" key="3">
    <source>
        <dbReference type="ARBA" id="ARBA00022475"/>
    </source>
</evidence>
<dbReference type="GO" id="GO:0005886">
    <property type="term" value="C:plasma membrane"/>
    <property type="evidence" value="ECO:0007669"/>
    <property type="project" value="UniProtKB-SubCell"/>
</dbReference>
<feature type="transmembrane region" description="Helical" evidence="8">
    <location>
        <begin position="154"/>
        <end position="176"/>
    </location>
</feature>
<dbReference type="PANTHER" id="PTHR30574:SF1">
    <property type="entry name" value="SULPHUR TRANSPORT DOMAIN-CONTAINING PROTEIN"/>
    <property type="match status" value="1"/>
</dbReference>
<keyword evidence="6 8" id="KW-1133">Transmembrane helix</keyword>
<sequence>MLLSPVAYIGVSIAVGLSFGILLQKARFCFVSAFRDFVAFKDTRVLKGLLAGIAVMTVFWSIQATFGYFRGFWTPAWGLGSLIGGFVFGLGMTLAGGCASGTLYRAGQGYIQFWLVLLFMFVGYVLFAFAFPVAETYYFATLNPFEGQTLYLSLPFSPAVTGVLAVSLGTLAYALVKGRSQLPDDPSGGAGVGADTRAQAAVGASRTLSAVSVGLRGIADGTVEYGRGFRNDDRPLTVRLRDSWDARTAGVAMALVASLWFYVHGHWAITGSEARWAGYLLSGAGFDVASVEYWGSILFRDGNISLTIDMVMIASLIVGSFIAAYASGDFRVRKPKLNRVPNYAIGGLLMGVGSRLAAGCNIANLFSGIALLSVHSFIAGAGIILGVYVMTHYMYREVGCAI</sequence>
<gene>
    <name evidence="9" type="ORF">FK85_30140</name>
</gene>
<evidence type="ECO:0000313" key="10">
    <source>
        <dbReference type="Proteomes" id="UP000053331"/>
    </source>
</evidence>
<keyword evidence="4" id="KW-0997">Cell inner membrane</keyword>
<dbReference type="Pfam" id="PF04143">
    <property type="entry name" value="Sulf_transp"/>
    <property type="match status" value="1"/>
</dbReference>
<feature type="transmembrane region" description="Helical" evidence="8">
    <location>
        <begin position="365"/>
        <end position="389"/>
    </location>
</feature>
<keyword evidence="2" id="KW-0813">Transport</keyword>
<dbReference type="Proteomes" id="UP000053331">
    <property type="component" value="Unassembled WGS sequence"/>
</dbReference>
<keyword evidence="5 8" id="KW-0812">Transmembrane</keyword>
<evidence type="ECO:0000256" key="7">
    <source>
        <dbReference type="ARBA" id="ARBA00023136"/>
    </source>
</evidence>
<comment type="subcellular location">
    <subcellularLocation>
        <location evidence="1">Cell inner membrane</location>
        <topology evidence="1">Multi-pass membrane protein</topology>
    </subcellularLocation>
</comment>
<evidence type="ECO:0000256" key="4">
    <source>
        <dbReference type="ARBA" id="ARBA00022519"/>
    </source>
</evidence>
<feature type="transmembrane region" description="Helical" evidence="8">
    <location>
        <begin position="6"/>
        <end position="24"/>
    </location>
</feature>
<evidence type="ECO:0000256" key="6">
    <source>
        <dbReference type="ARBA" id="ARBA00022989"/>
    </source>
</evidence>
<evidence type="ECO:0000313" key="9">
    <source>
        <dbReference type="EMBL" id="KKF39235.1"/>
    </source>
</evidence>
<proteinExistence type="predicted"/>
<keyword evidence="7 8" id="KW-0472">Membrane</keyword>
<dbReference type="EMBL" id="JNFH02000081">
    <property type="protein sequence ID" value="KKF39235.1"/>
    <property type="molecule type" value="Genomic_DNA"/>
</dbReference>
<reference evidence="9 10" key="1">
    <citation type="journal article" date="2015" name="Genome Announc.">
        <title>Draft genome sequence of a Halorubrum H3 strain isolated from the burlinskoye salt lake (Altai Krai, Russia).</title>
        <authorList>
            <person name="Rozanov A.S."/>
            <person name="Bryanskaya A.V."/>
            <person name="Malup T.K."/>
            <person name="Kotenko A.V."/>
            <person name="Peltek S.E."/>
        </authorList>
    </citation>
    <scope>NUCLEOTIDE SEQUENCE [LARGE SCALE GENOMIC DNA]</scope>
    <source>
        <strain evidence="9 10">H3</strain>
    </source>
</reference>
<feature type="transmembrane region" description="Helical" evidence="8">
    <location>
        <begin position="244"/>
        <end position="264"/>
    </location>
</feature>
<protein>
    <submittedName>
        <fullName evidence="9">Uncharacterized protein</fullName>
    </submittedName>
</protein>
<dbReference type="RefSeq" id="WP_050026456.1">
    <property type="nucleotide sequence ID" value="NZ_JNFH02000081.1"/>
</dbReference>
<evidence type="ECO:0000256" key="1">
    <source>
        <dbReference type="ARBA" id="ARBA00004429"/>
    </source>
</evidence>
<keyword evidence="10" id="KW-1185">Reference proteome</keyword>
<dbReference type="AlphaFoldDB" id="A0A0F8AXF8"/>
<keyword evidence="3" id="KW-1003">Cell membrane</keyword>
<dbReference type="PANTHER" id="PTHR30574">
    <property type="entry name" value="INNER MEMBRANE PROTEIN YEDE"/>
    <property type="match status" value="1"/>
</dbReference>
<organism evidence="9 10">
    <name type="scientific">Halorubrum saccharovorum</name>
    <dbReference type="NCBI Taxonomy" id="2248"/>
    <lineage>
        <taxon>Archaea</taxon>
        <taxon>Methanobacteriati</taxon>
        <taxon>Methanobacteriota</taxon>
        <taxon>Stenosarchaea group</taxon>
        <taxon>Halobacteria</taxon>
        <taxon>Halobacteriales</taxon>
        <taxon>Haloferacaceae</taxon>
        <taxon>Halorubrum</taxon>
    </lineage>
</organism>
<accession>A0A0F8AXF8</accession>
<name>A0A0F8AXF8_9EURY</name>
<dbReference type="InterPro" id="IPR007272">
    <property type="entry name" value="Sulf_transp_TsuA/YedE"/>
</dbReference>
<feature type="transmembrane region" description="Helical" evidence="8">
    <location>
        <begin position="45"/>
        <end position="62"/>
    </location>
</feature>
<feature type="transmembrane region" description="Helical" evidence="8">
    <location>
        <begin position="82"/>
        <end position="104"/>
    </location>
</feature>
<feature type="transmembrane region" description="Helical" evidence="8">
    <location>
        <begin position="340"/>
        <end position="358"/>
    </location>
</feature>
<evidence type="ECO:0000256" key="5">
    <source>
        <dbReference type="ARBA" id="ARBA00022692"/>
    </source>
</evidence>